<organism evidence="1">
    <name type="scientific">Arundo donax</name>
    <name type="common">Giant reed</name>
    <name type="synonym">Donax arundinaceus</name>
    <dbReference type="NCBI Taxonomy" id="35708"/>
    <lineage>
        <taxon>Eukaryota</taxon>
        <taxon>Viridiplantae</taxon>
        <taxon>Streptophyta</taxon>
        <taxon>Embryophyta</taxon>
        <taxon>Tracheophyta</taxon>
        <taxon>Spermatophyta</taxon>
        <taxon>Magnoliopsida</taxon>
        <taxon>Liliopsida</taxon>
        <taxon>Poales</taxon>
        <taxon>Poaceae</taxon>
        <taxon>PACMAD clade</taxon>
        <taxon>Arundinoideae</taxon>
        <taxon>Arundineae</taxon>
        <taxon>Arundo</taxon>
    </lineage>
</organism>
<name>A0A0A9G736_ARUDO</name>
<sequence>MVQEQELINYAVLINYWFDHWLEKRSTRPCMSCTCAWRQRT</sequence>
<evidence type="ECO:0000313" key="1">
    <source>
        <dbReference type="EMBL" id="JAE16473.1"/>
    </source>
</evidence>
<dbReference type="AlphaFoldDB" id="A0A0A9G736"/>
<protein>
    <submittedName>
        <fullName evidence="1">Uncharacterized protein</fullName>
    </submittedName>
</protein>
<dbReference type="EMBL" id="GBRH01181423">
    <property type="protein sequence ID" value="JAE16473.1"/>
    <property type="molecule type" value="Transcribed_RNA"/>
</dbReference>
<proteinExistence type="predicted"/>
<reference evidence="1" key="2">
    <citation type="journal article" date="2015" name="Data Brief">
        <title>Shoot transcriptome of the giant reed, Arundo donax.</title>
        <authorList>
            <person name="Barrero R.A."/>
            <person name="Guerrero F.D."/>
            <person name="Moolhuijzen P."/>
            <person name="Goolsby J.A."/>
            <person name="Tidwell J."/>
            <person name="Bellgard S.E."/>
            <person name="Bellgard M.I."/>
        </authorList>
    </citation>
    <scope>NUCLEOTIDE SEQUENCE</scope>
    <source>
        <tissue evidence="1">Shoot tissue taken approximately 20 cm above the soil surface</tissue>
    </source>
</reference>
<reference evidence="1" key="1">
    <citation type="submission" date="2014-09" db="EMBL/GenBank/DDBJ databases">
        <authorList>
            <person name="Magalhaes I.L.F."/>
            <person name="Oliveira U."/>
            <person name="Santos F.R."/>
            <person name="Vidigal T.H.D.A."/>
            <person name="Brescovit A.D."/>
            <person name="Santos A.J."/>
        </authorList>
    </citation>
    <scope>NUCLEOTIDE SEQUENCE</scope>
    <source>
        <tissue evidence="1">Shoot tissue taken approximately 20 cm above the soil surface</tissue>
    </source>
</reference>
<accession>A0A0A9G736</accession>